<feature type="domain" description="DUF7779" evidence="6">
    <location>
        <begin position="549"/>
        <end position="632"/>
    </location>
</feature>
<feature type="domain" description="DUF676" evidence="5">
    <location>
        <begin position="81"/>
        <end position="147"/>
    </location>
</feature>
<dbReference type="Gene3D" id="1.25.40.10">
    <property type="entry name" value="Tetratricopeptide repeat domain"/>
    <property type="match status" value="1"/>
</dbReference>
<dbReference type="InterPro" id="IPR007751">
    <property type="entry name" value="DUF676_lipase-like"/>
</dbReference>
<dbReference type="AlphaFoldDB" id="A0A4U7ATM5"/>
<dbReference type="Pfam" id="PF13424">
    <property type="entry name" value="TPR_12"/>
    <property type="match status" value="2"/>
</dbReference>
<feature type="repeat" description="TPR" evidence="2">
    <location>
        <begin position="804"/>
        <end position="837"/>
    </location>
</feature>
<dbReference type="PRINTS" id="PR00364">
    <property type="entry name" value="DISEASERSIST"/>
</dbReference>
<dbReference type="InterPro" id="IPR011990">
    <property type="entry name" value="TPR-like_helical_dom_sf"/>
</dbReference>
<dbReference type="SUPFAM" id="SSF53474">
    <property type="entry name" value="alpha/beta-Hydrolases"/>
    <property type="match status" value="1"/>
</dbReference>
<dbReference type="PROSITE" id="PS50005">
    <property type="entry name" value="TPR"/>
    <property type="match status" value="1"/>
</dbReference>
<dbReference type="InterPro" id="IPR019734">
    <property type="entry name" value="TPR_rpt"/>
</dbReference>
<keyword evidence="2" id="KW-0802">TPR repeat</keyword>
<dbReference type="Gene3D" id="3.40.50.300">
    <property type="entry name" value="P-loop containing nucleotide triphosphate hydrolases"/>
    <property type="match status" value="1"/>
</dbReference>
<proteinExistence type="inferred from homology"/>
<dbReference type="InterPro" id="IPR056681">
    <property type="entry name" value="DUF7779"/>
</dbReference>
<dbReference type="SUPFAM" id="SSF52540">
    <property type="entry name" value="P-loop containing nucleoside triphosphate hydrolases"/>
    <property type="match status" value="1"/>
</dbReference>
<dbReference type="InterPro" id="IPR027417">
    <property type="entry name" value="P-loop_NTPase"/>
</dbReference>
<evidence type="ECO:0000256" key="3">
    <source>
        <dbReference type="SAM" id="MobiDB-lite"/>
    </source>
</evidence>
<sequence length="990" mass="110595">MERRTDSQPILKPIKLEASPKSVVILVPGVGTEPVENWKDDEDKPWPQSLPETVLPTPIIYEFRYCLDITKDSCWNALITNGHTLARQLAEILDKQKELRSCPIVFVAHSLGGLVVKSCISNAGDHDTGNKRLARATAIFVAVASPHSSLEDPSVVPKDYSQVGLNHLWEDITRVTDATHFDIPLKLPGEWLRERLAYRFNIARQRIQQREADRTPSLPAERTPSVLSESTQVNDQRLSMAATVVQSVGTEGVAGLQGTTSIDDDRRSGLMDASPYTITKRSPRLPCRLIPNNSDPEFTGRQGVLEEIHSKLNSADQTDSVQAGVRAVAICGPGGMGKTHLANEYALRYKKTYDAVFWLDASSPSRLAEQFSRIAISLGLVLEGSTDARDHYLACEHVKGWLSKPVRSYNKVDNTSAQEVSWLVVFDDVEDPQALLDYWPTGSNNGSILVTSRDLTAATPGLYPVTHSVVLGPLMVDDAAELLLRLTWREEDAKEKVLSKEVARTLGGLPLALVRMAAISVAQEISFAEIIKRLSSPDALYLDILASVWKFETLRYSTGLLDVMAFLDPNAIPESLLKSAVGHSPLPGYPQTMRQFHEACAEMHRHSLVSEDHSGSNLIIHRIVQDTAKTNLLLNPGRAKAVFEAAIDLLWRQWPRTEPGVRHVIGNWNRCAMLVPHAAHIKDYYLHANERCQAEWRGSFKFAALLNELGWYFQERGRGDDALECFKITQQNAAHIVSLCNYPIETAYDKVEARRLLAEAHGNIGGAATDLNNANSALLSYTTYHHMLMSEHRGMDVIPDARLTTSYYDVGMSYTMQGEYVEAVKWLKEALREASRLQGEAKIKSARSLALINLGLTYWLMGRHDQAQERLLVALAEREELFGPNDRQSMITGRVLHSLGNVRRSLGDLSQSLSYHKQALVHFMETVGEHHHRTGNSSFKVAEHFFEMHQYPQALMLLGQAWKVFQGRPHYRGEAGRVLILQSQVLERMA</sequence>
<dbReference type="Gene3D" id="3.40.50.1820">
    <property type="entry name" value="alpha/beta hydrolase"/>
    <property type="match status" value="1"/>
</dbReference>
<dbReference type="Pfam" id="PF00931">
    <property type="entry name" value="NB-ARC"/>
    <property type="match status" value="1"/>
</dbReference>
<protein>
    <submittedName>
        <fullName evidence="7">Tetratricopeptide repeat-containing protein 11</fullName>
    </submittedName>
</protein>
<dbReference type="Pfam" id="PF25000">
    <property type="entry name" value="DUF7779"/>
    <property type="match status" value="1"/>
</dbReference>
<name>A0A4U7ATM5_9PEZI</name>
<dbReference type="SMART" id="SM00028">
    <property type="entry name" value="TPR"/>
    <property type="match status" value="4"/>
</dbReference>
<evidence type="ECO:0000256" key="2">
    <source>
        <dbReference type="PROSITE-ProRule" id="PRU00339"/>
    </source>
</evidence>
<dbReference type="PANTHER" id="PTHR35205:SF1">
    <property type="entry name" value="ZU5 DOMAIN-CONTAINING PROTEIN"/>
    <property type="match status" value="1"/>
</dbReference>
<dbReference type="Pfam" id="PF05057">
    <property type="entry name" value="DUF676"/>
    <property type="match status" value="1"/>
</dbReference>
<dbReference type="EMBL" id="PTQR01000080">
    <property type="protein sequence ID" value="TKX21713.1"/>
    <property type="molecule type" value="Genomic_DNA"/>
</dbReference>
<organism evidence="7 8">
    <name type="scientific">Elsinoe australis</name>
    <dbReference type="NCBI Taxonomy" id="40998"/>
    <lineage>
        <taxon>Eukaryota</taxon>
        <taxon>Fungi</taxon>
        <taxon>Dikarya</taxon>
        <taxon>Ascomycota</taxon>
        <taxon>Pezizomycotina</taxon>
        <taxon>Dothideomycetes</taxon>
        <taxon>Dothideomycetidae</taxon>
        <taxon>Myriangiales</taxon>
        <taxon>Elsinoaceae</taxon>
        <taxon>Elsinoe</taxon>
    </lineage>
</organism>
<gene>
    <name evidence="7" type="ORF">C1H76_6209</name>
</gene>
<evidence type="ECO:0000259" key="5">
    <source>
        <dbReference type="Pfam" id="PF05057"/>
    </source>
</evidence>
<feature type="region of interest" description="Disordered" evidence="3">
    <location>
        <begin position="209"/>
        <end position="233"/>
    </location>
</feature>
<reference evidence="7 8" key="1">
    <citation type="submission" date="2018-02" db="EMBL/GenBank/DDBJ databases">
        <title>Draft genome sequences of Elsinoe sp., causing black scab on jojoba.</title>
        <authorList>
            <person name="Stodart B."/>
            <person name="Jeffress S."/>
            <person name="Ash G."/>
            <person name="Arun Chinnappa K."/>
        </authorList>
    </citation>
    <scope>NUCLEOTIDE SEQUENCE [LARGE SCALE GENOMIC DNA]</scope>
    <source>
        <strain evidence="7 8">Hillstone_2</strain>
    </source>
</reference>
<dbReference type="GO" id="GO:0043531">
    <property type="term" value="F:ADP binding"/>
    <property type="evidence" value="ECO:0007669"/>
    <property type="project" value="InterPro"/>
</dbReference>
<dbReference type="InterPro" id="IPR029058">
    <property type="entry name" value="AB_hydrolase_fold"/>
</dbReference>
<evidence type="ECO:0000256" key="1">
    <source>
        <dbReference type="ARBA" id="ARBA00007920"/>
    </source>
</evidence>
<dbReference type="Proteomes" id="UP000308133">
    <property type="component" value="Unassembled WGS sequence"/>
</dbReference>
<dbReference type="InterPro" id="IPR002182">
    <property type="entry name" value="NB-ARC"/>
</dbReference>
<dbReference type="PANTHER" id="PTHR35205">
    <property type="entry name" value="NB-ARC AND TPR DOMAIN PROTEIN"/>
    <property type="match status" value="1"/>
</dbReference>
<comment type="caution">
    <text evidence="7">The sequence shown here is derived from an EMBL/GenBank/DDBJ whole genome shotgun (WGS) entry which is preliminary data.</text>
</comment>
<dbReference type="SUPFAM" id="SSF48452">
    <property type="entry name" value="TPR-like"/>
    <property type="match status" value="2"/>
</dbReference>
<feature type="domain" description="NB-ARC" evidence="4">
    <location>
        <begin position="305"/>
        <end position="485"/>
    </location>
</feature>
<accession>A0A4U7ATM5</accession>
<dbReference type="CDD" id="cd01120">
    <property type="entry name" value="RecA-like_superfamily"/>
    <property type="match status" value="1"/>
</dbReference>
<evidence type="ECO:0000259" key="4">
    <source>
        <dbReference type="Pfam" id="PF00931"/>
    </source>
</evidence>
<evidence type="ECO:0000313" key="7">
    <source>
        <dbReference type="EMBL" id="TKX21713.1"/>
    </source>
</evidence>
<evidence type="ECO:0000259" key="6">
    <source>
        <dbReference type="Pfam" id="PF25000"/>
    </source>
</evidence>
<comment type="similarity">
    <text evidence="1">Belongs to the putative lipase ROG1 family.</text>
</comment>
<evidence type="ECO:0000313" key="8">
    <source>
        <dbReference type="Proteomes" id="UP000308133"/>
    </source>
</evidence>